<feature type="transmembrane region" description="Helical" evidence="8">
    <location>
        <begin position="370"/>
        <end position="389"/>
    </location>
</feature>
<dbReference type="PANTHER" id="PTHR43867:SF4">
    <property type="entry name" value="BETA-(1-3)-GLUCOSYL TRANSFERASE"/>
    <property type="match status" value="1"/>
</dbReference>
<dbReference type="Pfam" id="PF13641">
    <property type="entry name" value="Glyco_tranf_2_3"/>
    <property type="match status" value="1"/>
</dbReference>
<dbReference type="Gene3D" id="3.90.550.10">
    <property type="entry name" value="Spore Coat Polysaccharide Biosynthesis Protein SpsA, Chain A"/>
    <property type="match status" value="1"/>
</dbReference>
<dbReference type="InterPro" id="IPR050321">
    <property type="entry name" value="Glycosyltr_2/OpgH_subfam"/>
</dbReference>
<dbReference type="PANTHER" id="PTHR43867">
    <property type="entry name" value="CELLULOSE SYNTHASE CATALYTIC SUBUNIT A [UDP-FORMING]"/>
    <property type="match status" value="1"/>
</dbReference>
<evidence type="ECO:0000256" key="2">
    <source>
        <dbReference type="ARBA" id="ARBA00022676"/>
    </source>
</evidence>
<keyword evidence="6 8" id="KW-1133">Transmembrane helix</keyword>
<dbReference type="FunFam" id="3.90.550.10:FF:000164">
    <property type="entry name" value="Beta-(1-3)-glucosyl transferase"/>
    <property type="match status" value="1"/>
</dbReference>
<dbReference type="GO" id="GO:0005886">
    <property type="term" value="C:plasma membrane"/>
    <property type="evidence" value="ECO:0007669"/>
    <property type="project" value="TreeGrafter"/>
</dbReference>
<feature type="transmembrane region" description="Helical" evidence="8">
    <location>
        <begin position="309"/>
        <end position="328"/>
    </location>
</feature>
<dbReference type="SUPFAM" id="SSF53448">
    <property type="entry name" value="Nucleotide-diphospho-sugar transferases"/>
    <property type="match status" value="1"/>
</dbReference>
<name>A0A0F9V7G6_9ZZZZ</name>
<gene>
    <name evidence="9" type="ORF">LCGC14_0441030</name>
</gene>
<evidence type="ECO:0000256" key="6">
    <source>
        <dbReference type="ARBA" id="ARBA00022989"/>
    </source>
</evidence>
<comment type="subcellular location">
    <subcellularLocation>
        <location evidence="1">Membrane</location>
        <topology evidence="1">Multi-pass membrane protein</topology>
    </subcellularLocation>
</comment>
<organism evidence="9">
    <name type="scientific">marine sediment metagenome</name>
    <dbReference type="NCBI Taxonomy" id="412755"/>
    <lineage>
        <taxon>unclassified sequences</taxon>
        <taxon>metagenomes</taxon>
        <taxon>ecological metagenomes</taxon>
    </lineage>
</organism>
<comment type="caution">
    <text evidence="9">The sequence shown here is derived from an EMBL/GenBank/DDBJ whole genome shotgun (WGS) entry which is preliminary data.</text>
</comment>
<evidence type="ECO:0000256" key="5">
    <source>
        <dbReference type="ARBA" id="ARBA00022842"/>
    </source>
</evidence>
<sequence>MLRINISIAVVVAAVTYGLWAYVNRPEVEPMWPDIIQGFSFSPMREENDPTKNLLPTEEQIAEDVALLAGKTHAIRTYTVDGPLASVPAAAKKYGLNVALGGWIDDRLEQNTIEINHLISIADKNRDNVVRVIVGNEVLLRNDIPIGQLIKYLDHVRSEVGMPVSTAEPWHIWVKHPELAEHVDFIAVHMLPYWEGIANDKAVDYIDEHMEILKNLFPKKHIVIAEVGWPSNGRTRKAATADEAEQAKFLRRFLERAVEKKYTYYVMEAFDQPWKRTNEGSVGAYWGVYDAQRNAKFEFVDPIIGLPEWQTLAILSVVIAAIIFSLLLRDSGSLNHRGRSFLALVAFILTTSVVWIIYDYSRQYMTTESIMVGVLMLFAMFGVIMVLLIEAHEWAETIWVKGRRRDLILIDMDDDEVPMVSIHVPAYNEPPEMLMATLDALAALDYPRYEVIVIDNNTKDETVWRPVEAHCALLGDKFRFFHKAPLAGFKAGALNFALSETAADASIVAVIDSDYCVEPTWLRHLVPQFNHPNVAIVQAPQDYSDASENVFKAICFAEYRGFFHIGMVTRNERNAIIQHGTMTMVRRSSLEEVGGWSEKTITEDAELGLMIFSAGYQAIYTSKSYGKGLMPDSFLDYKNQRFRWAYGAMQILRNHAKSLFTGKSTKLTTGQRYHFVAGWLPWMADGINIIFNFAALAWSIAMITLPQQFDPPLVIFSILPLSLFIFKIAKVIYLYHGIKIVGGFRETFAAALSGLALSHTIAKAMWLGLFTDGRPFVRTPKMEQSVALFKAIASASEETLFMIALWLAAAVIYISAPIDTWDMMLWIMVLLVQSLPYFSALCLSIISAFPRLSARIVTNRHKK</sequence>
<keyword evidence="5" id="KW-0460">Magnesium</keyword>
<dbReference type="GO" id="GO:0016758">
    <property type="term" value="F:hexosyltransferase activity"/>
    <property type="evidence" value="ECO:0007669"/>
    <property type="project" value="TreeGrafter"/>
</dbReference>
<dbReference type="AlphaFoldDB" id="A0A0F9V7G6"/>
<accession>A0A0F9V7G6</accession>
<dbReference type="InterPro" id="IPR017853">
    <property type="entry name" value="GH"/>
</dbReference>
<keyword evidence="4 8" id="KW-0812">Transmembrane</keyword>
<feature type="transmembrane region" description="Helical" evidence="8">
    <location>
        <begin position="824"/>
        <end position="846"/>
    </location>
</feature>
<evidence type="ECO:0000256" key="8">
    <source>
        <dbReference type="SAM" id="Phobius"/>
    </source>
</evidence>
<feature type="transmembrane region" description="Helical" evidence="8">
    <location>
        <begin position="713"/>
        <end position="735"/>
    </location>
</feature>
<evidence type="ECO:0000256" key="7">
    <source>
        <dbReference type="ARBA" id="ARBA00023136"/>
    </source>
</evidence>
<protein>
    <recommendedName>
        <fullName evidence="10">Glycosyltransferase 2-like domain-containing protein</fullName>
    </recommendedName>
</protein>
<evidence type="ECO:0008006" key="10">
    <source>
        <dbReference type="Google" id="ProtNLM"/>
    </source>
</evidence>
<evidence type="ECO:0000256" key="4">
    <source>
        <dbReference type="ARBA" id="ARBA00022692"/>
    </source>
</evidence>
<reference evidence="9" key="1">
    <citation type="journal article" date="2015" name="Nature">
        <title>Complex archaea that bridge the gap between prokaryotes and eukaryotes.</title>
        <authorList>
            <person name="Spang A."/>
            <person name="Saw J.H."/>
            <person name="Jorgensen S.L."/>
            <person name="Zaremba-Niedzwiedzka K."/>
            <person name="Martijn J."/>
            <person name="Lind A.E."/>
            <person name="van Eijk R."/>
            <person name="Schleper C."/>
            <person name="Guy L."/>
            <person name="Ettema T.J."/>
        </authorList>
    </citation>
    <scope>NUCLEOTIDE SEQUENCE</scope>
</reference>
<feature type="transmembrane region" description="Helical" evidence="8">
    <location>
        <begin position="340"/>
        <end position="358"/>
    </location>
</feature>
<dbReference type="SUPFAM" id="SSF51445">
    <property type="entry name" value="(Trans)glycosidases"/>
    <property type="match status" value="1"/>
</dbReference>
<dbReference type="InterPro" id="IPR029044">
    <property type="entry name" value="Nucleotide-diphossugar_trans"/>
</dbReference>
<evidence type="ECO:0000313" key="9">
    <source>
        <dbReference type="EMBL" id="KKN69466.1"/>
    </source>
</evidence>
<keyword evidence="2" id="KW-0328">Glycosyltransferase</keyword>
<keyword evidence="7 8" id="KW-0472">Membrane</keyword>
<dbReference type="Gene3D" id="3.20.20.80">
    <property type="entry name" value="Glycosidases"/>
    <property type="match status" value="1"/>
</dbReference>
<evidence type="ECO:0000256" key="1">
    <source>
        <dbReference type="ARBA" id="ARBA00004141"/>
    </source>
</evidence>
<keyword evidence="3" id="KW-0808">Transferase</keyword>
<proteinExistence type="predicted"/>
<evidence type="ECO:0000256" key="3">
    <source>
        <dbReference type="ARBA" id="ARBA00022679"/>
    </source>
</evidence>
<dbReference type="EMBL" id="LAZR01000426">
    <property type="protein sequence ID" value="KKN69466.1"/>
    <property type="molecule type" value="Genomic_DNA"/>
</dbReference>
<feature type="transmembrane region" description="Helical" evidence="8">
    <location>
        <begin position="799"/>
        <end position="818"/>
    </location>
</feature>